<gene>
    <name evidence="4" type="ORF">JBS370_LOCUS18770</name>
</gene>
<organism evidence="4 5">
    <name type="scientific">Rotaria sordida</name>
    <dbReference type="NCBI Taxonomy" id="392033"/>
    <lineage>
        <taxon>Eukaryota</taxon>
        <taxon>Metazoa</taxon>
        <taxon>Spiralia</taxon>
        <taxon>Gnathifera</taxon>
        <taxon>Rotifera</taxon>
        <taxon>Eurotatoria</taxon>
        <taxon>Bdelloidea</taxon>
        <taxon>Philodinida</taxon>
        <taxon>Philodinidae</taxon>
        <taxon>Rotaria</taxon>
    </lineage>
</organism>
<dbReference type="Pfam" id="PF00805">
    <property type="entry name" value="Pentapeptide"/>
    <property type="match status" value="1"/>
</dbReference>
<dbReference type="SUPFAM" id="SSF74650">
    <property type="entry name" value="Galactose mutarotase-like"/>
    <property type="match status" value="1"/>
</dbReference>
<dbReference type="PANTHER" id="PTHR38481:SF1">
    <property type="entry name" value="HYALURONATE LYASE"/>
    <property type="match status" value="1"/>
</dbReference>
<dbReference type="SUPFAM" id="SSF48230">
    <property type="entry name" value="Chondroitin AC/alginate lyase"/>
    <property type="match status" value="1"/>
</dbReference>
<dbReference type="InterPro" id="IPR008929">
    <property type="entry name" value="Chondroitin_lyas"/>
</dbReference>
<dbReference type="Gene3D" id="2.70.98.10">
    <property type="match status" value="1"/>
</dbReference>
<dbReference type="InterPro" id="IPR038970">
    <property type="entry name" value="Lyase_8"/>
</dbReference>
<evidence type="ECO:0000313" key="5">
    <source>
        <dbReference type="Proteomes" id="UP000663836"/>
    </source>
</evidence>
<dbReference type="EMBL" id="CAJOBD010002165">
    <property type="protein sequence ID" value="CAF3860868.1"/>
    <property type="molecule type" value="Genomic_DNA"/>
</dbReference>
<dbReference type="GO" id="GO:0005975">
    <property type="term" value="P:carbohydrate metabolic process"/>
    <property type="evidence" value="ECO:0007669"/>
    <property type="project" value="InterPro"/>
</dbReference>
<comment type="similarity">
    <text evidence="1">Belongs to the polysaccharide lyase 8 family.</text>
</comment>
<dbReference type="InterPro" id="IPR011013">
    <property type="entry name" value="Gal_mutarotase_sf_dom"/>
</dbReference>
<keyword evidence="2" id="KW-0732">Signal</keyword>
<feature type="signal peptide" evidence="2">
    <location>
        <begin position="1"/>
        <end position="21"/>
    </location>
</feature>
<dbReference type="Gene3D" id="2.160.20.80">
    <property type="entry name" value="E3 ubiquitin-protein ligase SopA"/>
    <property type="match status" value="1"/>
</dbReference>
<sequence>MKLQSTSILFALILMAVQALADSHPFICEKHQSSLSTSSSKYAQTVVGRGPRGPLSASWDIGVQITLNNVSQCPVDLPLNESKEKCNTGKILTSWNTVILTEPLRYERDSTNRFFRTKRLRDIINEENLETVGPWIEAGCSLLPTRWMNYSSTPPAYTVVAMICYDCTPIRHGEYQELFACEWVVTLTLTIQNTKDAKENRAKDLDIAQRQREQTAYLAEEERQNKRLAEYLNAISSLMFSNQTLDPLLRAKTLSVLRQLDVKRKREVILFLYEAKLIRTDMNSGIPIISLQDINLDNIDFSDLRSPYTQLTSNFYYHTHMSLRGVSLRNASFQRRTIYGSDLAQTDCTHADFSSADLFEIDFSYAKLIECNFENARFDSTNLQNANLSQSNITDEQLATALTYQGAILPNGTIAKNKNLLINDDCINGHSKNLSGTHWMILLTAAYGDAWATNILHFHLATRGTQYALSKDRIETFGRFLTRGDAWFTMGSVWTWGILGRVIDRGIHVWYTHLFSPDRLRALAMDVTNTSTAIALRDYADRLEHRHEAPPLVGNRHFYTSDFQVHRRANWTVALKMHSVRTIATECLNGENLKGEHIGDGVLNLYTRDAQYGNGEEYENIFALLDWQAINGITVEADIPLLPCHSQFSMRKTTFVGGVSDGNYGAAMMDTATHNLTAKRTWHFYDDFIVALADDIQDNTSALLQTAVVSRLLPSASTAAGQLIVQWSNGTKMVLADGIYSFPSSEPRLLWFHADNTAWMVLGDYGALTIDCRNKSVIASFGQLLPKK</sequence>
<protein>
    <recommendedName>
        <fullName evidence="3">Polysaccharide lyase family 8 central domain-containing protein</fullName>
    </recommendedName>
</protein>
<proteinExistence type="inferred from homology"/>
<reference evidence="4" key="1">
    <citation type="submission" date="2021-02" db="EMBL/GenBank/DDBJ databases">
        <authorList>
            <person name="Nowell W R."/>
        </authorList>
    </citation>
    <scope>NUCLEOTIDE SEQUENCE</scope>
</reference>
<dbReference type="InterPro" id="IPR014718">
    <property type="entry name" value="GH-type_carb-bd"/>
</dbReference>
<evidence type="ECO:0000259" key="3">
    <source>
        <dbReference type="Pfam" id="PF02278"/>
    </source>
</evidence>
<dbReference type="GO" id="GO:0016837">
    <property type="term" value="F:carbon-oxygen lyase activity, acting on polysaccharides"/>
    <property type="evidence" value="ECO:0007669"/>
    <property type="project" value="UniProtKB-ARBA"/>
</dbReference>
<evidence type="ECO:0000313" key="4">
    <source>
        <dbReference type="EMBL" id="CAF3860868.1"/>
    </source>
</evidence>
<dbReference type="Proteomes" id="UP000663836">
    <property type="component" value="Unassembled WGS sequence"/>
</dbReference>
<name>A0A819F759_9BILA</name>
<comment type="caution">
    <text evidence="4">The sequence shown here is derived from an EMBL/GenBank/DDBJ whole genome shotgun (WGS) entry which is preliminary data.</text>
</comment>
<dbReference type="Pfam" id="PF02278">
    <property type="entry name" value="Lyase_8"/>
    <property type="match status" value="1"/>
</dbReference>
<dbReference type="GO" id="GO:0005576">
    <property type="term" value="C:extracellular region"/>
    <property type="evidence" value="ECO:0007669"/>
    <property type="project" value="InterPro"/>
</dbReference>
<evidence type="ECO:0000256" key="2">
    <source>
        <dbReference type="SAM" id="SignalP"/>
    </source>
</evidence>
<accession>A0A819F759</accession>
<dbReference type="AlphaFoldDB" id="A0A819F759"/>
<feature type="domain" description="Polysaccharide lyase family 8 central" evidence="3">
    <location>
        <begin position="555"/>
        <end position="764"/>
    </location>
</feature>
<dbReference type="InterPro" id="IPR003159">
    <property type="entry name" value="Lyase_8_central_dom"/>
</dbReference>
<dbReference type="Gene3D" id="1.50.10.100">
    <property type="entry name" value="Chondroitin AC/alginate lyase"/>
    <property type="match status" value="1"/>
</dbReference>
<dbReference type="GO" id="GO:0030246">
    <property type="term" value="F:carbohydrate binding"/>
    <property type="evidence" value="ECO:0007669"/>
    <property type="project" value="InterPro"/>
</dbReference>
<feature type="chain" id="PRO_5032476649" description="Polysaccharide lyase family 8 central domain-containing protein" evidence="2">
    <location>
        <begin position="22"/>
        <end position="788"/>
    </location>
</feature>
<evidence type="ECO:0000256" key="1">
    <source>
        <dbReference type="ARBA" id="ARBA00006699"/>
    </source>
</evidence>
<dbReference type="InterPro" id="IPR001646">
    <property type="entry name" value="5peptide_repeat"/>
</dbReference>
<dbReference type="PANTHER" id="PTHR38481">
    <property type="entry name" value="HYALURONATE LYASE"/>
    <property type="match status" value="1"/>
</dbReference>
<dbReference type="SUPFAM" id="SSF141571">
    <property type="entry name" value="Pentapeptide repeat-like"/>
    <property type="match status" value="1"/>
</dbReference>